<dbReference type="RefSeq" id="WP_337706699.1">
    <property type="nucleotide sequence ID" value="NZ_JBBEGM010000017.1"/>
</dbReference>
<name>A0ABU8MDC9_9PSEU</name>
<accession>A0ABU8MDC9</accession>
<keyword evidence="2" id="KW-1185">Reference proteome</keyword>
<comment type="caution">
    <text evidence="1">The sequence shown here is derived from an EMBL/GenBank/DDBJ whole genome shotgun (WGS) entry which is preliminary data.</text>
</comment>
<proteinExistence type="predicted"/>
<dbReference type="SUPFAM" id="SSF55174">
    <property type="entry name" value="Alpha-L RNA-binding motif"/>
    <property type="match status" value="1"/>
</dbReference>
<dbReference type="EMBL" id="JBBEGM010000017">
    <property type="protein sequence ID" value="MEJ2865324.1"/>
    <property type="molecule type" value="Genomic_DNA"/>
</dbReference>
<evidence type="ECO:0008006" key="3">
    <source>
        <dbReference type="Google" id="ProtNLM"/>
    </source>
</evidence>
<evidence type="ECO:0000313" key="2">
    <source>
        <dbReference type="Proteomes" id="UP001369736"/>
    </source>
</evidence>
<dbReference type="Proteomes" id="UP001369736">
    <property type="component" value="Unassembled WGS sequence"/>
</dbReference>
<protein>
    <recommendedName>
        <fullName evidence="3">RNA-binding S4 domain-containing protein</fullName>
    </recommendedName>
</protein>
<reference evidence="1 2" key="1">
    <citation type="submission" date="2024-03" db="EMBL/GenBank/DDBJ databases">
        <title>Actinomycetospora sp. OC33-EN07, a novel actinomycete isolated from wild orchid (Aerides multiflora).</title>
        <authorList>
            <person name="Suriyachadkun C."/>
        </authorList>
    </citation>
    <scope>NUCLEOTIDE SEQUENCE [LARGE SCALE GENOMIC DNA]</scope>
    <source>
        <strain evidence="1 2">OC33-EN07</strain>
    </source>
</reference>
<evidence type="ECO:0000313" key="1">
    <source>
        <dbReference type="EMBL" id="MEJ2865324.1"/>
    </source>
</evidence>
<sequence length="59" mass="6339">MTESDRGTATLLARLGRARIGEDRARSWIEQGVVKVAGETVSDADAVVPWPTAWTLSPS</sequence>
<organism evidence="1 2">
    <name type="scientific">Actinomycetospora flava</name>
    <dbReference type="NCBI Taxonomy" id="3129232"/>
    <lineage>
        <taxon>Bacteria</taxon>
        <taxon>Bacillati</taxon>
        <taxon>Actinomycetota</taxon>
        <taxon>Actinomycetes</taxon>
        <taxon>Pseudonocardiales</taxon>
        <taxon>Pseudonocardiaceae</taxon>
        <taxon>Actinomycetospora</taxon>
    </lineage>
</organism>
<gene>
    <name evidence="1" type="ORF">WCD58_29475</name>
</gene>